<evidence type="ECO:0000313" key="3">
    <source>
        <dbReference type="Proteomes" id="UP001203207"/>
    </source>
</evidence>
<dbReference type="PROSITE" id="PS51257">
    <property type="entry name" value="PROKAR_LIPOPROTEIN"/>
    <property type="match status" value="1"/>
</dbReference>
<comment type="caution">
    <text evidence="2">The sequence shown here is derived from an EMBL/GenBank/DDBJ whole genome shotgun (WGS) entry which is preliminary data.</text>
</comment>
<proteinExistence type="predicted"/>
<dbReference type="AlphaFoldDB" id="A0AAE3FWP5"/>
<name>A0AAE3FWP5_9EURY</name>
<organism evidence="2 3">
    <name type="scientific">Natronocalculus amylovorans</name>
    <dbReference type="NCBI Taxonomy" id="2917812"/>
    <lineage>
        <taxon>Archaea</taxon>
        <taxon>Methanobacteriati</taxon>
        <taxon>Methanobacteriota</taxon>
        <taxon>Stenosarchaea group</taxon>
        <taxon>Halobacteria</taxon>
        <taxon>Halobacteriales</taxon>
        <taxon>Haloferacaceae</taxon>
        <taxon>Natronocalculus</taxon>
    </lineage>
</organism>
<evidence type="ECO:0000313" key="2">
    <source>
        <dbReference type="EMBL" id="MCL9816631.1"/>
    </source>
</evidence>
<sequence length="242" mass="27085">MDVPSRRQLLHTIGGIAAISTAGCNSLREQPTIPPTDPDQTETETPTETPTPTERATPTPRPTECEISPIESEGIDVDEGFPFARVETTEVDTELFTLQARITRQFTEDRPALLTIRYTNKRSEPYDFIGGPTPPYSVYEGIHTELSDVGILAIPDTERDVTVQLPRRPEDGCWQAESELETEETRTQTTVDPCGTITRTYRLYATEYSERCLAIGPYQFETQQLEPDEAFALTIELLPSEA</sequence>
<feature type="region of interest" description="Disordered" evidence="1">
    <location>
        <begin position="21"/>
        <end position="65"/>
    </location>
</feature>
<evidence type="ECO:0000256" key="1">
    <source>
        <dbReference type="SAM" id="MobiDB-lite"/>
    </source>
</evidence>
<dbReference type="Proteomes" id="UP001203207">
    <property type="component" value="Unassembled WGS sequence"/>
</dbReference>
<protein>
    <submittedName>
        <fullName evidence="2">Uncharacterized protein</fullName>
    </submittedName>
</protein>
<accession>A0AAE3FWP5</accession>
<keyword evidence="3" id="KW-1185">Reference proteome</keyword>
<feature type="compositionally biased region" description="Low complexity" evidence="1">
    <location>
        <begin position="43"/>
        <end position="58"/>
    </location>
</feature>
<dbReference type="RefSeq" id="WP_250583507.1">
    <property type="nucleotide sequence ID" value="NZ_JAKRVX010000002.1"/>
</dbReference>
<reference evidence="2" key="2">
    <citation type="submission" date="2022-02" db="EMBL/GenBank/DDBJ databases">
        <authorList>
            <person name="Elcheninov A.G."/>
            <person name="Sorokin D.Y."/>
            <person name="Kublanov I.V."/>
        </authorList>
    </citation>
    <scope>NUCLEOTIDE SEQUENCE</scope>
    <source>
        <strain evidence="2">AArc-St2</strain>
    </source>
</reference>
<gene>
    <name evidence="2" type="ORF">AArcSt2_06695</name>
</gene>
<reference evidence="2" key="1">
    <citation type="journal article" date="2022" name="Syst. Appl. Microbiol.">
        <title>Natronocalculus amylovorans gen. nov., sp. nov., and Natranaeroarchaeum aerophilus sp. nov., dominant culturable amylolytic natronoarchaea from hypersaline soda lakes in southwestern Siberia.</title>
        <authorList>
            <person name="Sorokin D.Y."/>
            <person name="Elcheninov A.G."/>
            <person name="Khizhniak T.V."/>
            <person name="Koenen M."/>
            <person name="Bale N.J."/>
            <person name="Damste J.S.S."/>
            <person name="Kublanov I.V."/>
        </authorList>
    </citation>
    <scope>NUCLEOTIDE SEQUENCE</scope>
    <source>
        <strain evidence="2">AArc-St2</strain>
    </source>
</reference>
<dbReference type="EMBL" id="JAKRVX010000002">
    <property type="protein sequence ID" value="MCL9816631.1"/>
    <property type="molecule type" value="Genomic_DNA"/>
</dbReference>